<dbReference type="EMBL" id="CH916377">
    <property type="protein sequence ID" value="EDV90543.1"/>
    <property type="molecule type" value="Genomic_DNA"/>
</dbReference>
<dbReference type="OrthoDB" id="6357437at2759"/>
<dbReference type="InterPro" id="IPR046350">
    <property type="entry name" value="Cystatin_sf"/>
</dbReference>
<evidence type="ECO:0000313" key="5">
    <source>
        <dbReference type="Proteomes" id="UP000001070"/>
    </source>
</evidence>
<name>B4JXY1_DROGR</name>
<dbReference type="PANTHER" id="PTHR12319:SF2">
    <property type="entry name" value="CYSTATIN-LIKE PROTEIN-RELATED"/>
    <property type="match status" value="1"/>
</dbReference>
<feature type="signal peptide" evidence="2">
    <location>
        <begin position="1"/>
        <end position="18"/>
    </location>
</feature>
<evidence type="ECO:0000256" key="2">
    <source>
        <dbReference type="SAM" id="SignalP"/>
    </source>
</evidence>
<protein>
    <submittedName>
        <fullName evidence="4">GH14129</fullName>
    </submittedName>
</protein>
<dbReference type="Gene3D" id="3.10.450.10">
    <property type="match status" value="1"/>
</dbReference>
<keyword evidence="5" id="KW-1185">Reference proteome</keyword>
<organism evidence="5">
    <name type="scientific">Drosophila grimshawi</name>
    <name type="common">Hawaiian fruit fly</name>
    <name type="synonym">Idiomyia grimshawi</name>
    <dbReference type="NCBI Taxonomy" id="7222"/>
    <lineage>
        <taxon>Eukaryota</taxon>
        <taxon>Metazoa</taxon>
        <taxon>Ecdysozoa</taxon>
        <taxon>Arthropoda</taxon>
        <taxon>Hexapoda</taxon>
        <taxon>Insecta</taxon>
        <taxon>Pterygota</taxon>
        <taxon>Neoptera</taxon>
        <taxon>Endopterygota</taxon>
        <taxon>Diptera</taxon>
        <taxon>Brachycera</taxon>
        <taxon>Muscomorpha</taxon>
        <taxon>Ephydroidea</taxon>
        <taxon>Drosophilidae</taxon>
        <taxon>Drosophila</taxon>
        <taxon>Hawaiian Drosophila</taxon>
    </lineage>
</organism>
<proteinExistence type="inferred from homology"/>
<dbReference type="OMA" id="INCEGDD"/>
<dbReference type="SUPFAM" id="SSF54403">
    <property type="entry name" value="Cystatin/monellin"/>
    <property type="match status" value="1"/>
</dbReference>
<evidence type="ECO:0000256" key="1">
    <source>
        <dbReference type="ARBA" id="ARBA00009403"/>
    </source>
</evidence>
<reference evidence="4 5" key="1">
    <citation type="journal article" date="2007" name="Nature">
        <title>Evolution of genes and genomes on the Drosophila phylogeny.</title>
        <authorList>
            <consortium name="Drosophila 12 Genomes Consortium"/>
            <person name="Clark A.G."/>
            <person name="Eisen M.B."/>
            <person name="Smith D.R."/>
            <person name="Bergman C.M."/>
            <person name="Oliver B."/>
            <person name="Markow T.A."/>
            <person name="Kaufman T.C."/>
            <person name="Kellis M."/>
            <person name="Gelbart W."/>
            <person name="Iyer V.N."/>
            <person name="Pollard D.A."/>
            <person name="Sackton T.B."/>
            <person name="Larracuente A.M."/>
            <person name="Singh N.D."/>
            <person name="Abad J.P."/>
            <person name="Abt D.N."/>
            <person name="Adryan B."/>
            <person name="Aguade M."/>
            <person name="Akashi H."/>
            <person name="Anderson W.W."/>
            <person name="Aquadro C.F."/>
            <person name="Ardell D.H."/>
            <person name="Arguello R."/>
            <person name="Artieri C.G."/>
            <person name="Barbash D.A."/>
            <person name="Barker D."/>
            <person name="Barsanti P."/>
            <person name="Batterham P."/>
            <person name="Batzoglou S."/>
            <person name="Begun D."/>
            <person name="Bhutkar A."/>
            <person name="Blanco E."/>
            <person name="Bosak S.A."/>
            <person name="Bradley R.K."/>
            <person name="Brand A.D."/>
            <person name="Brent M.R."/>
            <person name="Brooks A.N."/>
            <person name="Brown R.H."/>
            <person name="Butlin R.K."/>
            <person name="Caggese C."/>
            <person name="Calvi B.R."/>
            <person name="Bernardo de Carvalho A."/>
            <person name="Caspi A."/>
            <person name="Castrezana S."/>
            <person name="Celniker S.E."/>
            <person name="Chang J.L."/>
            <person name="Chapple C."/>
            <person name="Chatterji S."/>
            <person name="Chinwalla A."/>
            <person name="Civetta A."/>
            <person name="Clifton S.W."/>
            <person name="Comeron J.M."/>
            <person name="Costello J.C."/>
            <person name="Coyne J.A."/>
            <person name="Daub J."/>
            <person name="David R.G."/>
            <person name="Delcher A.L."/>
            <person name="Delehaunty K."/>
            <person name="Do C.B."/>
            <person name="Ebling H."/>
            <person name="Edwards K."/>
            <person name="Eickbush T."/>
            <person name="Evans J.D."/>
            <person name="Filipski A."/>
            <person name="Findeiss S."/>
            <person name="Freyhult E."/>
            <person name="Fulton L."/>
            <person name="Fulton R."/>
            <person name="Garcia A.C."/>
            <person name="Gardiner A."/>
            <person name="Garfield D.A."/>
            <person name="Garvin B.E."/>
            <person name="Gibson G."/>
            <person name="Gilbert D."/>
            <person name="Gnerre S."/>
            <person name="Godfrey J."/>
            <person name="Good R."/>
            <person name="Gotea V."/>
            <person name="Gravely B."/>
            <person name="Greenberg A.J."/>
            <person name="Griffiths-Jones S."/>
            <person name="Gross S."/>
            <person name="Guigo R."/>
            <person name="Gustafson E.A."/>
            <person name="Haerty W."/>
            <person name="Hahn M.W."/>
            <person name="Halligan D.L."/>
            <person name="Halpern A.L."/>
            <person name="Halter G.M."/>
            <person name="Han M.V."/>
            <person name="Heger A."/>
            <person name="Hillier L."/>
            <person name="Hinrichs A.S."/>
            <person name="Holmes I."/>
            <person name="Hoskins R.A."/>
            <person name="Hubisz M.J."/>
            <person name="Hultmark D."/>
            <person name="Huntley M.A."/>
            <person name="Jaffe D.B."/>
            <person name="Jagadeeshan S."/>
            <person name="Jeck W.R."/>
            <person name="Johnson J."/>
            <person name="Jones C.D."/>
            <person name="Jordan W.C."/>
            <person name="Karpen G.H."/>
            <person name="Kataoka E."/>
            <person name="Keightley P.D."/>
            <person name="Kheradpour P."/>
            <person name="Kirkness E.F."/>
            <person name="Koerich L.B."/>
            <person name="Kristiansen K."/>
            <person name="Kudrna D."/>
            <person name="Kulathinal R.J."/>
            <person name="Kumar S."/>
            <person name="Kwok R."/>
            <person name="Lander E."/>
            <person name="Langley C.H."/>
            <person name="Lapoint R."/>
            <person name="Lazzaro B.P."/>
            <person name="Lee S.J."/>
            <person name="Levesque L."/>
            <person name="Li R."/>
            <person name="Lin C.F."/>
            <person name="Lin M.F."/>
            <person name="Lindblad-Toh K."/>
            <person name="Llopart A."/>
            <person name="Long M."/>
            <person name="Low L."/>
            <person name="Lozovsky E."/>
            <person name="Lu J."/>
            <person name="Luo M."/>
            <person name="Machado C.A."/>
            <person name="Makalowski W."/>
            <person name="Marzo M."/>
            <person name="Matsuda M."/>
            <person name="Matzkin L."/>
            <person name="McAllister B."/>
            <person name="McBride C.S."/>
            <person name="McKernan B."/>
            <person name="McKernan K."/>
            <person name="Mendez-Lago M."/>
            <person name="Minx P."/>
            <person name="Mollenhauer M.U."/>
            <person name="Montooth K."/>
            <person name="Mount S.M."/>
            <person name="Mu X."/>
            <person name="Myers E."/>
            <person name="Negre B."/>
            <person name="Newfeld S."/>
            <person name="Nielsen R."/>
            <person name="Noor M.A."/>
            <person name="O'Grady P."/>
            <person name="Pachter L."/>
            <person name="Papaceit M."/>
            <person name="Parisi M.J."/>
            <person name="Parisi M."/>
            <person name="Parts L."/>
            <person name="Pedersen J.S."/>
            <person name="Pesole G."/>
            <person name="Phillippy A.M."/>
            <person name="Ponting C.P."/>
            <person name="Pop M."/>
            <person name="Porcelli D."/>
            <person name="Powell J.R."/>
            <person name="Prohaska S."/>
            <person name="Pruitt K."/>
            <person name="Puig M."/>
            <person name="Quesneville H."/>
            <person name="Ram K.R."/>
            <person name="Rand D."/>
            <person name="Rasmussen M.D."/>
            <person name="Reed L.K."/>
            <person name="Reenan R."/>
            <person name="Reily A."/>
            <person name="Remington K.A."/>
            <person name="Rieger T.T."/>
            <person name="Ritchie M.G."/>
            <person name="Robin C."/>
            <person name="Rogers Y.H."/>
            <person name="Rohde C."/>
            <person name="Rozas J."/>
            <person name="Rubenfield M.J."/>
            <person name="Ruiz A."/>
            <person name="Russo S."/>
            <person name="Salzberg S.L."/>
            <person name="Sanchez-Gracia A."/>
            <person name="Saranga D.J."/>
            <person name="Sato H."/>
            <person name="Schaeffer S.W."/>
            <person name="Schatz M.C."/>
            <person name="Schlenke T."/>
            <person name="Schwartz R."/>
            <person name="Segarra C."/>
            <person name="Singh R.S."/>
            <person name="Sirot L."/>
            <person name="Sirota M."/>
            <person name="Sisneros N.B."/>
            <person name="Smith C.D."/>
            <person name="Smith T.F."/>
            <person name="Spieth J."/>
            <person name="Stage D.E."/>
            <person name="Stark A."/>
            <person name="Stephan W."/>
            <person name="Strausberg R.L."/>
            <person name="Strempel S."/>
            <person name="Sturgill D."/>
            <person name="Sutton G."/>
            <person name="Sutton G.G."/>
            <person name="Tao W."/>
            <person name="Teichmann S."/>
            <person name="Tobari Y.N."/>
            <person name="Tomimura Y."/>
            <person name="Tsolas J.M."/>
            <person name="Valente V.L."/>
            <person name="Venter E."/>
            <person name="Venter J.C."/>
            <person name="Vicario S."/>
            <person name="Vieira F.G."/>
            <person name="Vilella A.J."/>
            <person name="Villasante A."/>
            <person name="Walenz B."/>
            <person name="Wang J."/>
            <person name="Wasserman M."/>
            <person name="Watts T."/>
            <person name="Wilson D."/>
            <person name="Wilson R.K."/>
            <person name="Wing R.A."/>
            <person name="Wolfner M.F."/>
            <person name="Wong A."/>
            <person name="Wong G.K."/>
            <person name="Wu C.I."/>
            <person name="Wu G."/>
            <person name="Yamamoto D."/>
            <person name="Yang H.P."/>
            <person name="Yang S.P."/>
            <person name="Yorke J.A."/>
            <person name="Yoshida K."/>
            <person name="Zdobnov E."/>
            <person name="Zhang P."/>
            <person name="Zhang Y."/>
            <person name="Zimin A.V."/>
            <person name="Baldwin J."/>
            <person name="Abdouelleil A."/>
            <person name="Abdulkadir J."/>
            <person name="Abebe A."/>
            <person name="Abera B."/>
            <person name="Abreu J."/>
            <person name="Acer S.C."/>
            <person name="Aftuck L."/>
            <person name="Alexander A."/>
            <person name="An P."/>
            <person name="Anderson E."/>
            <person name="Anderson S."/>
            <person name="Arachi H."/>
            <person name="Azer M."/>
            <person name="Bachantsang P."/>
            <person name="Barry A."/>
            <person name="Bayul T."/>
            <person name="Berlin A."/>
            <person name="Bessette D."/>
            <person name="Bloom T."/>
            <person name="Blye J."/>
            <person name="Boguslavskiy L."/>
            <person name="Bonnet C."/>
            <person name="Boukhgalter B."/>
            <person name="Bourzgui I."/>
            <person name="Brown A."/>
            <person name="Cahill P."/>
            <person name="Channer S."/>
            <person name="Cheshatsang Y."/>
            <person name="Chuda L."/>
            <person name="Citroen M."/>
            <person name="Collymore A."/>
            <person name="Cooke P."/>
            <person name="Costello M."/>
            <person name="D'Aco K."/>
            <person name="Daza R."/>
            <person name="De Haan G."/>
            <person name="DeGray S."/>
            <person name="DeMaso C."/>
            <person name="Dhargay N."/>
            <person name="Dooley K."/>
            <person name="Dooley E."/>
            <person name="Doricent M."/>
            <person name="Dorje P."/>
            <person name="Dorjee K."/>
            <person name="Dupes A."/>
            <person name="Elong R."/>
            <person name="Falk J."/>
            <person name="Farina A."/>
            <person name="Faro S."/>
            <person name="Ferguson D."/>
            <person name="Fisher S."/>
            <person name="Foley C.D."/>
            <person name="Franke A."/>
            <person name="Friedrich D."/>
            <person name="Gadbois L."/>
            <person name="Gearin G."/>
            <person name="Gearin C.R."/>
            <person name="Giannoukos G."/>
            <person name="Goode T."/>
            <person name="Graham J."/>
            <person name="Grandbois E."/>
            <person name="Grewal S."/>
            <person name="Gyaltsen K."/>
            <person name="Hafez N."/>
            <person name="Hagos B."/>
            <person name="Hall J."/>
            <person name="Henson C."/>
            <person name="Hollinger A."/>
            <person name="Honan T."/>
            <person name="Huard M.D."/>
            <person name="Hughes L."/>
            <person name="Hurhula B."/>
            <person name="Husby M.E."/>
            <person name="Kamat A."/>
            <person name="Kanga B."/>
            <person name="Kashin S."/>
            <person name="Khazanovich D."/>
            <person name="Kisner P."/>
            <person name="Lance K."/>
            <person name="Lara M."/>
            <person name="Lee W."/>
            <person name="Lennon N."/>
            <person name="Letendre F."/>
            <person name="LeVine R."/>
            <person name="Lipovsky A."/>
            <person name="Liu X."/>
            <person name="Liu J."/>
            <person name="Liu S."/>
            <person name="Lokyitsang T."/>
            <person name="Lokyitsang Y."/>
            <person name="Lubonja R."/>
            <person name="Lui A."/>
            <person name="MacDonald P."/>
            <person name="Magnisalis V."/>
            <person name="Maru K."/>
            <person name="Matthews C."/>
            <person name="McCusker W."/>
            <person name="McDonough S."/>
            <person name="Mehta T."/>
            <person name="Meldrim J."/>
            <person name="Meneus L."/>
            <person name="Mihai O."/>
            <person name="Mihalev A."/>
            <person name="Mihova T."/>
            <person name="Mittelman R."/>
            <person name="Mlenga V."/>
            <person name="Montmayeur A."/>
            <person name="Mulrain L."/>
            <person name="Navidi A."/>
            <person name="Naylor J."/>
            <person name="Negash T."/>
            <person name="Nguyen T."/>
            <person name="Nguyen N."/>
            <person name="Nicol R."/>
            <person name="Norbu C."/>
            <person name="Norbu N."/>
            <person name="Novod N."/>
            <person name="O'Neill B."/>
            <person name="Osman S."/>
            <person name="Markiewicz E."/>
            <person name="Oyono O.L."/>
            <person name="Patti C."/>
            <person name="Phunkhang P."/>
            <person name="Pierre F."/>
            <person name="Priest M."/>
            <person name="Raghuraman S."/>
            <person name="Rege F."/>
            <person name="Reyes R."/>
            <person name="Rise C."/>
            <person name="Rogov P."/>
            <person name="Ross K."/>
            <person name="Ryan E."/>
            <person name="Settipalli S."/>
            <person name="Shea T."/>
            <person name="Sherpa N."/>
            <person name="Shi L."/>
            <person name="Shih D."/>
            <person name="Sparrow T."/>
            <person name="Spaulding J."/>
            <person name="Stalker J."/>
            <person name="Stange-Thomann N."/>
            <person name="Stavropoulos S."/>
            <person name="Stone C."/>
            <person name="Strader C."/>
            <person name="Tesfaye S."/>
            <person name="Thomson T."/>
            <person name="Thoulutsang Y."/>
            <person name="Thoulutsang D."/>
            <person name="Topham K."/>
            <person name="Topping I."/>
            <person name="Tsamla T."/>
            <person name="Vassiliev H."/>
            <person name="Vo A."/>
            <person name="Wangchuk T."/>
            <person name="Wangdi T."/>
            <person name="Weiand M."/>
            <person name="Wilkinson J."/>
            <person name="Wilson A."/>
            <person name="Yadav S."/>
            <person name="Young G."/>
            <person name="Yu Q."/>
            <person name="Zembek L."/>
            <person name="Zhong D."/>
            <person name="Zimmer A."/>
            <person name="Zwirko Z."/>
            <person name="Jaffe D.B."/>
            <person name="Alvarez P."/>
            <person name="Brockman W."/>
            <person name="Butler J."/>
            <person name="Chin C."/>
            <person name="Gnerre S."/>
            <person name="Grabherr M."/>
            <person name="Kleber M."/>
            <person name="Mauceli E."/>
            <person name="MacCallum I."/>
        </authorList>
    </citation>
    <scope>NUCLEOTIDE SEQUENCE [LARGE SCALE GENOMIC DNA]</scope>
    <source>
        <strain evidence="5">Tucson 15287-2541.00</strain>
    </source>
</reference>
<dbReference type="PANTHER" id="PTHR12319">
    <property type="entry name" value="CYSTATIN-RELATED"/>
    <property type="match status" value="1"/>
</dbReference>
<dbReference type="FunCoup" id="B4JXY1">
    <property type="interactions" value="6"/>
</dbReference>
<dbReference type="InterPro" id="IPR053128">
    <property type="entry name" value="Cystatin-like"/>
</dbReference>
<dbReference type="Proteomes" id="UP000001070">
    <property type="component" value="Unassembled WGS sequence"/>
</dbReference>
<evidence type="ECO:0000259" key="3">
    <source>
        <dbReference type="SMART" id="SM00043"/>
    </source>
</evidence>
<dbReference type="PROSITE" id="PS00287">
    <property type="entry name" value="CYSTATIN"/>
    <property type="match status" value="1"/>
</dbReference>
<dbReference type="SMART" id="SM00043">
    <property type="entry name" value="CY"/>
    <property type="match status" value="1"/>
</dbReference>
<dbReference type="Pfam" id="PF00031">
    <property type="entry name" value="Cystatin"/>
    <property type="match status" value="1"/>
</dbReference>
<feature type="chain" id="PRO_5002812982" evidence="2">
    <location>
        <begin position="19"/>
        <end position="122"/>
    </location>
</feature>
<dbReference type="InParanoid" id="B4JXY1"/>
<accession>B4JXY1</accession>
<dbReference type="PhylomeDB" id="B4JXY1"/>
<dbReference type="HOGENOM" id="CLU_162219_0_0_1"/>
<gene>
    <name evidence="4" type="primary">Dgri\GH14129</name>
    <name evidence="4" type="ORF">Dgri_GH14129</name>
</gene>
<sequence length="122" mass="13211">MNKFFYLTLFALVCLAAAGVDHVVGGHRELSGEELQQAIAELDTTLAKLATGDGPSYKANKVTKVTTQVVAGSLVTYTVELSKDDAVKQCTVSLWTQPWLEKDGTNVKITCEGDDTKVDTTW</sequence>
<dbReference type="InterPro" id="IPR018073">
    <property type="entry name" value="Prot_inh_cystat_CS"/>
</dbReference>
<dbReference type="CDD" id="cd00042">
    <property type="entry name" value="CY"/>
    <property type="match status" value="1"/>
</dbReference>
<dbReference type="GO" id="GO:0004869">
    <property type="term" value="F:cysteine-type endopeptidase inhibitor activity"/>
    <property type="evidence" value="ECO:0007669"/>
    <property type="project" value="InterPro"/>
</dbReference>
<dbReference type="eggNOG" id="ENOG502SCNY">
    <property type="taxonomic scope" value="Eukaryota"/>
</dbReference>
<keyword evidence="2" id="KW-0732">Signal</keyword>
<dbReference type="InterPro" id="IPR000010">
    <property type="entry name" value="Cystatin_dom"/>
</dbReference>
<comment type="similarity">
    <text evidence="1">Belongs to the cystatin family.</text>
</comment>
<feature type="domain" description="Cystatin" evidence="3">
    <location>
        <begin position="22"/>
        <end position="112"/>
    </location>
</feature>
<dbReference type="KEGG" id="dgr:6569666"/>
<evidence type="ECO:0000313" key="4">
    <source>
        <dbReference type="EMBL" id="EDV90543.1"/>
    </source>
</evidence>
<dbReference type="AlphaFoldDB" id="B4JXY1"/>